<reference evidence="8" key="1">
    <citation type="submission" date="2012-12" db="EMBL/GenBank/DDBJ databases">
        <authorList>
            <person name="Hellsten U."/>
            <person name="Grimwood J."/>
            <person name="Chapman J.A."/>
            <person name="Shapiro H."/>
            <person name="Aerts A."/>
            <person name="Otillar R.P."/>
            <person name="Terry A.Y."/>
            <person name="Boore J.L."/>
            <person name="Simakov O."/>
            <person name="Marletaz F."/>
            <person name="Cho S.-J."/>
            <person name="Edsinger-Gonzales E."/>
            <person name="Havlak P."/>
            <person name="Kuo D.-H."/>
            <person name="Larsson T."/>
            <person name="Lv J."/>
            <person name="Arendt D."/>
            <person name="Savage R."/>
            <person name="Osoegawa K."/>
            <person name="de Jong P."/>
            <person name="Lindberg D.R."/>
            <person name="Seaver E.C."/>
            <person name="Weisblat D.A."/>
            <person name="Putnam N.H."/>
            <person name="Grigoriev I.V."/>
            <person name="Rokhsar D.S."/>
        </authorList>
    </citation>
    <scope>NUCLEOTIDE SEQUENCE</scope>
    <source>
        <strain evidence="8">I ESC-2004</strain>
    </source>
</reference>
<dbReference type="Pfam" id="PF07714">
    <property type="entry name" value="PK_Tyr_Ser-Thr"/>
    <property type="match status" value="1"/>
</dbReference>
<dbReference type="Pfam" id="PF00058">
    <property type="entry name" value="Ldl_recept_b"/>
    <property type="match status" value="1"/>
</dbReference>
<dbReference type="GO" id="GO:0004672">
    <property type="term" value="F:protein kinase activity"/>
    <property type="evidence" value="ECO:0007669"/>
    <property type="project" value="InterPro"/>
</dbReference>
<dbReference type="InterPro" id="IPR050198">
    <property type="entry name" value="Non-receptor_tyrosine_kinases"/>
</dbReference>
<dbReference type="InterPro" id="IPR000719">
    <property type="entry name" value="Prot_kinase_dom"/>
</dbReference>
<evidence type="ECO:0000259" key="5">
    <source>
        <dbReference type="PROSITE" id="PS50011"/>
    </source>
</evidence>
<organism evidence="6">
    <name type="scientific">Capitella teleta</name>
    <name type="common">Polychaete worm</name>
    <dbReference type="NCBI Taxonomy" id="283909"/>
    <lineage>
        <taxon>Eukaryota</taxon>
        <taxon>Metazoa</taxon>
        <taxon>Spiralia</taxon>
        <taxon>Lophotrochozoa</taxon>
        <taxon>Annelida</taxon>
        <taxon>Polychaeta</taxon>
        <taxon>Sedentaria</taxon>
        <taxon>Scolecida</taxon>
        <taxon>Capitellidae</taxon>
        <taxon>Capitella</taxon>
    </lineage>
</organism>
<keyword evidence="4" id="KW-1133">Transmembrane helix</keyword>
<reference evidence="7" key="3">
    <citation type="submission" date="2015-06" db="UniProtKB">
        <authorList>
            <consortium name="EnsemblMetazoa"/>
        </authorList>
    </citation>
    <scope>IDENTIFICATION</scope>
</reference>
<keyword evidence="8" id="KW-1185">Reference proteome</keyword>
<dbReference type="InterPro" id="IPR001245">
    <property type="entry name" value="Ser-Thr/Tyr_kinase_cat_dom"/>
</dbReference>
<keyword evidence="2" id="KW-0067">ATP-binding</keyword>
<dbReference type="Gene3D" id="2.120.10.30">
    <property type="entry name" value="TolB, C-terminal domain"/>
    <property type="match status" value="1"/>
</dbReference>
<dbReference type="Gene3D" id="1.10.510.10">
    <property type="entry name" value="Transferase(Phosphotransferase) domain 1"/>
    <property type="match status" value="1"/>
</dbReference>
<dbReference type="EMBL" id="AMQN01007448">
    <property type="status" value="NOT_ANNOTATED_CDS"/>
    <property type="molecule type" value="Genomic_DNA"/>
</dbReference>
<dbReference type="SUPFAM" id="SSF63825">
    <property type="entry name" value="YWTD domain"/>
    <property type="match status" value="1"/>
</dbReference>
<evidence type="ECO:0000313" key="6">
    <source>
        <dbReference type="EMBL" id="ELU06363.1"/>
    </source>
</evidence>
<dbReference type="InterPro" id="IPR011009">
    <property type="entry name" value="Kinase-like_dom_sf"/>
</dbReference>
<dbReference type="InterPro" id="IPR011042">
    <property type="entry name" value="6-blade_b-propeller_TolB-like"/>
</dbReference>
<dbReference type="SUPFAM" id="SSF56112">
    <property type="entry name" value="Protein kinase-like (PK-like)"/>
    <property type="match status" value="1"/>
</dbReference>
<reference evidence="6 8" key="2">
    <citation type="journal article" date="2013" name="Nature">
        <title>Insights into bilaterian evolution from three spiralian genomes.</title>
        <authorList>
            <person name="Simakov O."/>
            <person name="Marletaz F."/>
            <person name="Cho S.J."/>
            <person name="Edsinger-Gonzales E."/>
            <person name="Havlak P."/>
            <person name="Hellsten U."/>
            <person name="Kuo D.H."/>
            <person name="Larsson T."/>
            <person name="Lv J."/>
            <person name="Arendt D."/>
            <person name="Savage R."/>
            <person name="Osoegawa K."/>
            <person name="de Jong P."/>
            <person name="Grimwood J."/>
            <person name="Chapman J.A."/>
            <person name="Shapiro H."/>
            <person name="Aerts A."/>
            <person name="Otillar R.P."/>
            <person name="Terry A.Y."/>
            <person name="Boore J.L."/>
            <person name="Grigoriev I.V."/>
            <person name="Lindberg D.R."/>
            <person name="Seaver E.C."/>
            <person name="Weisblat D.A."/>
            <person name="Putnam N.H."/>
            <person name="Rokhsar D.S."/>
        </authorList>
    </citation>
    <scope>NUCLEOTIDE SEQUENCE</scope>
    <source>
        <strain evidence="6 8">I ESC-2004</strain>
    </source>
</reference>
<dbReference type="PROSITE" id="PS51120">
    <property type="entry name" value="LDLRB"/>
    <property type="match status" value="1"/>
</dbReference>
<evidence type="ECO:0000256" key="2">
    <source>
        <dbReference type="ARBA" id="ARBA00022840"/>
    </source>
</evidence>
<evidence type="ECO:0000313" key="7">
    <source>
        <dbReference type="EnsemblMetazoa" id="CapteP204983"/>
    </source>
</evidence>
<dbReference type="PANTHER" id="PTHR24418">
    <property type="entry name" value="TYROSINE-PROTEIN KINASE"/>
    <property type="match status" value="1"/>
</dbReference>
<dbReference type="EnsemblMetazoa" id="CapteT204983">
    <property type="protein sequence ID" value="CapteP204983"/>
    <property type="gene ID" value="CapteG204983"/>
</dbReference>
<dbReference type="InterPro" id="IPR000033">
    <property type="entry name" value="LDLR_classB_rpt"/>
</dbReference>
<dbReference type="OrthoDB" id="4062651at2759"/>
<keyword evidence="1" id="KW-0547">Nucleotide-binding</keyword>
<feature type="repeat" description="LDL-receptor class B" evidence="3">
    <location>
        <begin position="12"/>
        <end position="54"/>
    </location>
</feature>
<feature type="domain" description="Protein kinase" evidence="5">
    <location>
        <begin position="197"/>
        <end position="540"/>
    </location>
</feature>
<feature type="transmembrane region" description="Helical" evidence="4">
    <location>
        <begin position="149"/>
        <end position="174"/>
    </location>
</feature>
<gene>
    <name evidence="6" type="ORF">CAPTEDRAFT_204983</name>
</gene>
<evidence type="ECO:0000256" key="1">
    <source>
        <dbReference type="ARBA" id="ARBA00022741"/>
    </source>
</evidence>
<dbReference type="EMBL" id="KB300721">
    <property type="protein sequence ID" value="ELU06363.1"/>
    <property type="molecule type" value="Genomic_DNA"/>
</dbReference>
<dbReference type="Proteomes" id="UP000014760">
    <property type="component" value="Unassembled WGS sequence"/>
</dbReference>
<evidence type="ECO:0000256" key="4">
    <source>
        <dbReference type="SAM" id="Phobius"/>
    </source>
</evidence>
<proteinExistence type="predicted"/>
<dbReference type="AlphaFoldDB" id="R7UJS8"/>
<dbReference type="STRING" id="283909.R7UJS8"/>
<keyword evidence="4" id="KW-0472">Membrane</keyword>
<keyword evidence="4" id="KW-0812">Transmembrane</keyword>
<protein>
    <recommendedName>
        <fullName evidence="5">Protein kinase domain-containing protein</fullName>
    </recommendedName>
</protein>
<sequence length="550" mass="61997">MTFSHVDDSMIISLFWADSESGLVERSDLNGNNRRTFIQSNGNTPSILIVDGDRVYWKSQLNSIGVDGQDLRIEIADIYFKGVVAFDVYKNLIFTTTNTQPSVYEGKSRHLFSVPSFAKYRGLAMHAQDKQPPMNNHPHTTRRPDSDNFSLLAIGIGTAVAALALAAILIAIIFCIKRCTNLKRSGAEVNTEGLPVTPQDSVAPNGPHNSIYYERESPECNDDNIYEEISLKDESYAVVLLRQISIDHLEFDNLADSILFRRQKPSGFMLLWRRAKLNRLDQQPTDIILVQPQMERDFAVKYLEGVFEIVEKLKKISNIEVPLGFVQQQGFIEIFTRNFEINPSLAGMRQPVLKSPERLLPDHLKNSERIYENTQIFQSDIKAIFCGIANGLAQLHEVGALVNKLNAGSVFLHIENGCLVAKLSSFSEASLVALSDRLDLAKGEREVRRLAPETLDCLEHTSKSDVWVMAILFWEIISGCEPYKGYTNDIEVEAAILGGCKLKKPAECKPNMYDLMNQCWMLDPENRPTSDRVALELPLMENVIFSFRSK</sequence>
<accession>R7UJS8</accession>
<name>R7UJS8_CAPTE</name>
<dbReference type="PROSITE" id="PS50011">
    <property type="entry name" value="PROTEIN_KINASE_DOM"/>
    <property type="match status" value="1"/>
</dbReference>
<evidence type="ECO:0000256" key="3">
    <source>
        <dbReference type="PROSITE-ProRule" id="PRU00461"/>
    </source>
</evidence>
<dbReference type="GO" id="GO:0005524">
    <property type="term" value="F:ATP binding"/>
    <property type="evidence" value="ECO:0007669"/>
    <property type="project" value="UniProtKB-KW"/>
</dbReference>
<evidence type="ECO:0000313" key="8">
    <source>
        <dbReference type="Proteomes" id="UP000014760"/>
    </source>
</evidence>
<dbReference type="HOGENOM" id="CLU_495448_0_0_1"/>